<proteinExistence type="inferred from homology"/>
<evidence type="ECO:0000313" key="13">
    <source>
        <dbReference type="Proteomes" id="UP000183508"/>
    </source>
</evidence>
<evidence type="ECO:0000256" key="8">
    <source>
        <dbReference type="SAM" id="Phobius"/>
    </source>
</evidence>
<dbReference type="GO" id="GO:0005886">
    <property type="term" value="C:plasma membrane"/>
    <property type="evidence" value="ECO:0007669"/>
    <property type="project" value="UniProtKB-SubCell"/>
</dbReference>
<dbReference type="Pfam" id="PF21082">
    <property type="entry name" value="MS_channel_3rd"/>
    <property type="match status" value="1"/>
</dbReference>
<dbReference type="RefSeq" id="WP_074950529.1">
    <property type="nucleotide sequence ID" value="NZ_FPBV01000005.1"/>
</dbReference>
<reference evidence="13" key="1">
    <citation type="submission" date="2016-10" db="EMBL/GenBank/DDBJ databases">
        <authorList>
            <person name="Varghese N."/>
        </authorList>
    </citation>
    <scope>NUCLEOTIDE SEQUENCE [LARGE SCALE GENOMIC DNA]</scope>
    <source>
        <strain evidence="13">DSM 17980</strain>
    </source>
</reference>
<keyword evidence="6 8" id="KW-0472">Membrane</keyword>
<comment type="subcellular location">
    <subcellularLocation>
        <location evidence="1">Cell membrane</location>
        <topology evidence="1">Multi-pass membrane protein</topology>
    </subcellularLocation>
</comment>
<dbReference type="InterPro" id="IPR011014">
    <property type="entry name" value="MscS_channel_TM-2"/>
</dbReference>
<dbReference type="Gene3D" id="3.30.70.100">
    <property type="match status" value="1"/>
</dbReference>
<evidence type="ECO:0000259" key="10">
    <source>
        <dbReference type="Pfam" id="PF21082"/>
    </source>
</evidence>
<evidence type="ECO:0000256" key="6">
    <source>
        <dbReference type="ARBA" id="ARBA00023136"/>
    </source>
</evidence>
<evidence type="ECO:0000256" key="7">
    <source>
        <dbReference type="ARBA" id="ARBA00059688"/>
    </source>
</evidence>
<dbReference type="GO" id="GO:0008381">
    <property type="term" value="F:mechanosensitive monoatomic ion channel activity"/>
    <property type="evidence" value="ECO:0007669"/>
    <property type="project" value="InterPro"/>
</dbReference>
<dbReference type="OrthoDB" id="9809206at2"/>
<dbReference type="InterPro" id="IPR010920">
    <property type="entry name" value="LSM_dom_sf"/>
</dbReference>
<dbReference type="SUPFAM" id="SSF50182">
    <property type="entry name" value="Sm-like ribonucleoproteins"/>
    <property type="match status" value="1"/>
</dbReference>
<evidence type="ECO:0000313" key="12">
    <source>
        <dbReference type="EMBL" id="SFU62527.1"/>
    </source>
</evidence>
<evidence type="ECO:0000259" key="11">
    <source>
        <dbReference type="Pfam" id="PF21088"/>
    </source>
</evidence>
<keyword evidence="5 8" id="KW-1133">Transmembrane helix</keyword>
<feature type="transmembrane region" description="Helical" evidence="8">
    <location>
        <begin position="96"/>
        <end position="115"/>
    </location>
</feature>
<evidence type="ECO:0000256" key="2">
    <source>
        <dbReference type="ARBA" id="ARBA00008017"/>
    </source>
</evidence>
<accession>A0A1I7HP92</accession>
<evidence type="ECO:0000259" key="9">
    <source>
        <dbReference type="Pfam" id="PF00924"/>
    </source>
</evidence>
<dbReference type="AlphaFoldDB" id="A0A1I7HP92"/>
<name>A0A1I7HP92_9BACL</name>
<feature type="transmembrane region" description="Helical" evidence="8">
    <location>
        <begin position="21"/>
        <end position="43"/>
    </location>
</feature>
<dbReference type="Gene3D" id="2.30.30.60">
    <property type="match status" value="1"/>
</dbReference>
<dbReference type="Proteomes" id="UP000183508">
    <property type="component" value="Unassembled WGS sequence"/>
</dbReference>
<dbReference type="eggNOG" id="COG0668">
    <property type="taxonomic scope" value="Bacteria"/>
</dbReference>
<feature type="domain" description="Mechanosensitive ion channel MscS" evidence="9">
    <location>
        <begin position="114"/>
        <end position="178"/>
    </location>
</feature>
<feature type="domain" description="Mechanosensitive ion channel transmembrane helices 2/3" evidence="11">
    <location>
        <begin position="71"/>
        <end position="112"/>
    </location>
</feature>
<keyword evidence="13" id="KW-1185">Reference proteome</keyword>
<evidence type="ECO:0000256" key="4">
    <source>
        <dbReference type="ARBA" id="ARBA00022692"/>
    </source>
</evidence>
<protein>
    <submittedName>
        <fullName evidence="12">Small conductance mechanosensitive channel</fullName>
    </submittedName>
</protein>
<sequence length="275" mass="30272">MIHTLESAARDLFLSGAARTVAGRIIGIVGFFILTRIAIRIGVRTVHRLLNSPAVKMDERRRGTLTSLLDNVVRYTLYFIYFLIFLELCNFHVQTLLAGAGLAGLVVGLGAQSLIKDVLTGLFILFEDQYGVGDYVKINNFTGTVDSIGLRVTRIRAWTGEIEIIPNGKIQQVTNYSRNNSLAVVDVGVRSDADLQQAMAVMESVMRDVASESEDVVGPVQVLGVQAITQTEVTLRATAECRPMNQFGVERLCRLRIKEAFDRAGIPLASSQREI</sequence>
<comment type="function">
    <text evidence="7">May play a role in resistance to osmotic downshock.</text>
</comment>
<dbReference type="STRING" id="392015.SAMN05421543_10524"/>
<dbReference type="InterPro" id="IPR045276">
    <property type="entry name" value="YbiO_bact"/>
</dbReference>
<dbReference type="Pfam" id="PF21088">
    <property type="entry name" value="MS_channel_1st"/>
    <property type="match status" value="1"/>
</dbReference>
<dbReference type="SUPFAM" id="SSF82689">
    <property type="entry name" value="Mechanosensitive channel protein MscS (YggB), C-terminal domain"/>
    <property type="match status" value="1"/>
</dbReference>
<dbReference type="InterPro" id="IPR006685">
    <property type="entry name" value="MscS_channel_2nd"/>
</dbReference>
<feature type="transmembrane region" description="Helical" evidence="8">
    <location>
        <begin position="64"/>
        <end position="84"/>
    </location>
</feature>
<dbReference type="PANTHER" id="PTHR30460">
    <property type="entry name" value="MODERATE CONDUCTANCE MECHANOSENSITIVE CHANNEL YBIO"/>
    <property type="match status" value="1"/>
</dbReference>
<dbReference type="FunFam" id="2.30.30.60:FF:000001">
    <property type="entry name" value="MscS Mechanosensitive ion channel"/>
    <property type="match status" value="1"/>
</dbReference>
<dbReference type="EMBL" id="FPBV01000005">
    <property type="protein sequence ID" value="SFU62527.1"/>
    <property type="molecule type" value="Genomic_DNA"/>
</dbReference>
<dbReference type="InterPro" id="IPR049278">
    <property type="entry name" value="MS_channel_C"/>
</dbReference>
<dbReference type="InterPro" id="IPR011066">
    <property type="entry name" value="MscS_channel_C_sf"/>
</dbReference>
<dbReference type="InterPro" id="IPR049142">
    <property type="entry name" value="MS_channel_1st"/>
</dbReference>
<evidence type="ECO:0000256" key="3">
    <source>
        <dbReference type="ARBA" id="ARBA00022475"/>
    </source>
</evidence>
<keyword evidence="4 8" id="KW-0812">Transmembrane</keyword>
<comment type="similarity">
    <text evidence="2">Belongs to the MscS (TC 1.A.23) family.</text>
</comment>
<organism evidence="12 13">
    <name type="scientific">Alicyclobacillus macrosporangiidus</name>
    <dbReference type="NCBI Taxonomy" id="392015"/>
    <lineage>
        <taxon>Bacteria</taxon>
        <taxon>Bacillati</taxon>
        <taxon>Bacillota</taxon>
        <taxon>Bacilli</taxon>
        <taxon>Bacillales</taxon>
        <taxon>Alicyclobacillaceae</taxon>
        <taxon>Alicyclobacillus</taxon>
    </lineage>
</organism>
<evidence type="ECO:0000256" key="5">
    <source>
        <dbReference type="ARBA" id="ARBA00022989"/>
    </source>
</evidence>
<dbReference type="Gene3D" id="1.10.287.1260">
    <property type="match status" value="1"/>
</dbReference>
<dbReference type="SUPFAM" id="SSF82861">
    <property type="entry name" value="Mechanosensitive channel protein MscS (YggB), transmembrane region"/>
    <property type="match status" value="1"/>
</dbReference>
<dbReference type="Pfam" id="PF00924">
    <property type="entry name" value="MS_channel_2nd"/>
    <property type="match status" value="1"/>
</dbReference>
<dbReference type="PANTHER" id="PTHR30460:SF0">
    <property type="entry name" value="MODERATE CONDUCTANCE MECHANOSENSITIVE CHANNEL YBIO"/>
    <property type="match status" value="1"/>
</dbReference>
<keyword evidence="3" id="KW-1003">Cell membrane</keyword>
<gene>
    <name evidence="12" type="ORF">SAMN05421543_10524</name>
</gene>
<dbReference type="InterPro" id="IPR023408">
    <property type="entry name" value="MscS_beta-dom_sf"/>
</dbReference>
<evidence type="ECO:0000256" key="1">
    <source>
        <dbReference type="ARBA" id="ARBA00004651"/>
    </source>
</evidence>
<feature type="domain" description="Mechanosensitive ion channel MscS C-terminal" evidence="10">
    <location>
        <begin position="184"/>
        <end position="267"/>
    </location>
</feature>